<dbReference type="EMBL" id="SSOB01000013">
    <property type="protein sequence ID" value="THF79566.1"/>
    <property type="molecule type" value="Genomic_DNA"/>
</dbReference>
<accession>A0A4S4BWL6</accession>
<feature type="domain" description="ABC transporter" evidence="5">
    <location>
        <begin position="6"/>
        <end position="234"/>
    </location>
</feature>
<protein>
    <submittedName>
        <fullName evidence="6">ATP-binding cassette domain-containing protein</fullName>
    </submittedName>
</protein>
<dbReference type="PANTHER" id="PTHR43335:SF8">
    <property type="entry name" value="ABC TRANSPORTER, ATP-BINDING PROTEIN"/>
    <property type="match status" value="1"/>
</dbReference>
<dbReference type="RefSeq" id="WP_136370102.1">
    <property type="nucleotide sequence ID" value="NZ_SSOB01000013.1"/>
</dbReference>
<sequence>MNEYVLRTHRLVKAYKNQLALDDVNLNIRQGSIYGFIGQNGAGKSTLMKLVTGMAFPTSGTIELFGESGDKELVRARRRMGVAIENPALFPQLTAKENLEIHRLQRGIPGKECIRRVLELVGLEGTGRKTARNFSLGMKQRLALAVALLGDPEFLVLDEPTNGLDPVGVVEMRELLQKLNRETGITILISSHILSELHLLASHYGIIHRGRLLEELTLDELQKQCRQYIHIKVDSPELAASVLEQELATTKFEVLADGTIQLFEHLGRPSRVSGALAAAGLAIEQFMPMGEALESYFAKRIGGGAHE</sequence>
<evidence type="ECO:0000256" key="2">
    <source>
        <dbReference type="ARBA" id="ARBA00022448"/>
    </source>
</evidence>
<dbReference type="PROSITE" id="PS50893">
    <property type="entry name" value="ABC_TRANSPORTER_2"/>
    <property type="match status" value="1"/>
</dbReference>
<evidence type="ECO:0000313" key="6">
    <source>
        <dbReference type="EMBL" id="THF79566.1"/>
    </source>
</evidence>
<organism evidence="6 7">
    <name type="scientific">Cohnella fermenti</name>
    <dbReference type="NCBI Taxonomy" id="2565925"/>
    <lineage>
        <taxon>Bacteria</taxon>
        <taxon>Bacillati</taxon>
        <taxon>Bacillota</taxon>
        <taxon>Bacilli</taxon>
        <taxon>Bacillales</taxon>
        <taxon>Paenibacillaceae</taxon>
        <taxon>Cohnella</taxon>
    </lineage>
</organism>
<dbReference type="PROSITE" id="PS00211">
    <property type="entry name" value="ABC_TRANSPORTER_1"/>
    <property type="match status" value="1"/>
</dbReference>
<dbReference type="OrthoDB" id="9804819at2"/>
<name>A0A4S4BWL6_9BACL</name>
<dbReference type="Proteomes" id="UP000310636">
    <property type="component" value="Unassembled WGS sequence"/>
</dbReference>
<reference evidence="6 7" key="1">
    <citation type="submission" date="2019-04" db="EMBL/GenBank/DDBJ databases">
        <title>Cohnella sp. nov. isolated from preserved vegetables.</title>
        <authorList>
            <person name="Lin S.-Y."/>
            <person name="Hung M.-H."/>
            <person name="Young C.-C."/>
        </authorList>
    </citation>
    <scope>NUCLEOTIDE SEQUENCE [LARGE SCALE GENOMIC DNA]</scope>
    <source>
        <strain evidence="6 7">CC-MHH1044</strain>
    </source>
</reference>
<comment type="caution">
    <text evidence="6">The sequence shown here is derived from an EMBL/GenBank/DDBJ whole genome shotgun (WGS) entry which is preliminary data.</text>
</comment>
<comment type="similarity">
    <text evidence="1">Belongs to the ABC transporter superfamily.</text>
</comment>
<evidence type="ECO:0000313" key="7">
    <source>
        <dbReference type="Proteomes" id="UP000310636"/>
    </source>
</evidence>
<dbReference type="Gene3D" id="3.40.50.300">
    <property type="entry name" value="P-loop containing nucleotide triphosphate hydrolases"/>
    <property type="match status" value="1"/>
</dbReference>
<dbReference type="AlphaFoldDB" id="A0A4S4BWL6"/>
<proteinExistence type="inferred from homology"/>
<keyword evidence="7" id="KW-1185">Reference proteome</keyword>
<dbReference type="SUPFAM" id="SSF52540">
    <property type="entry name" value="P-loop containing nucleoside triphosphate hydrolases"/>
    <property type="match status" value="1"/>
</dbReference>
<dbReference type="Pfam" id="PF00005">
    <property type="entry name" value="ABC_tran"/>
    <property type="match status" value="1"/>
</dbReference>
<evidence type="ECO:0000259" key="5">
    <source>
        <dbReference type="PROSITE" id="PS50893"/>
    </source>
</evidence>
<dbReference type="GO" id="GO:0005524">
    <property type="term" value="F:ATP binding"/>
    <property type="evidence" value="ECO:0007669"/>
    <property type="project" value="UniProtKB-KW"/>
</dbReference>
<keyword evidence="3" id="KW-0547">Nucleotide-binding</keyword>
<keyword evidence="4 6" id="KW-0067">ATP-binding</keyword>
<evidence type="ECO:0000256" key="1">
    <source>
        <dbReference type="ARBA" id="ARBA00005417"/>
    </source>
</evidence>
<evidence type="ECO:0000256" key="4">
    <source>
        <dbReference type="ARBA" id="ARBA00022840"/>
    </source>
</evidence>
<dbReference type="InterPro" id="IPR003439">
    <property type="entry name" value="ABC_transporter-like_ATP-bd"/>
</dbReference>
<dbReference type="InterPro" id="IPR003593">
    <property type="entry name" value="AAA+_ATPase"/>
</dbReference>
<dbReference type="SMART" id="SM00382">
    <property type="entry name" value="AAA"/>
    <property type="match status" value="1"/>
</dbReference>
<dbReference type="PANTHER" id="PTHR43335">
    <property type="entry name" value="ABC TRANSPORTER, ATP-BINDING PROTEIN"/>
    <property type="match status" value="1"/>
</dbReference>
<evidence type="ECO:0000256" key="3">
    <source>
        <dbReference type="ARBA" id="ARBA00022741"/>
    </source>
</evidence>
<dbReference type="InterPro" id="IPR017871">
    <property type="entry name" value="ABC_transporter-like_CS"/>
</dbReference>
<gene>
    <name evidence="6" type="ORF">E6C55_12370</name>
</gene>
<dbReference type="GO" id="GO:0016887">
    <property type="term" value="F:ATP hydrolysis activity"/>
    <property type="evidence" value="ECO:0007669"/>
    <property type="project" value="InterPro"/>
</dbReference>
<dbReference type="InterPro" id="IPR027417">
    <property type="entry name" value="P-loop_NTPase"/>
</dbReference>
<keyword evidence="2" id="KW-0813">Transport</keyword>